<gene>
    <name evidence="7" type="primary">atpH</name>
    <name evidence="8" type="ORF">H9777_11955</name>
</gene>
<evidence type="ECO:0000256" key="2">
    <source>
        <dbReference type="ARBA" id="ARBA00022448"/>
    </source>
</evidence>
<protein>
    <recommendedName>
        <fullName evidence="7">ATP synthase subunit delta</fullName>
    </recommendedName>
    <alternativeName>
        <fullName evidence="7">ATP synthase F(1) sector subunit delta</fullName>
    </alternativeName>
    <alternativeName>
        <fullName evidence="7">F-type ATPase subunit delta</fullName>
        <shortName evidence="7">F-ATPase subunit delta</shortName>
    </alternativeName>
</protein>
<keyword evidence="5 7" id="KW-0472">Membrane</keyword>
<proteinExistence type="inferred from homology"/>
<name>A0A948TDQ2_9BACT</name>
<evidence type="ECO:0000313" key="9">
    <source>
        <dbReference type="Proteomes" id="UP000783796"/>
    </source>
</evidence>
<organism evidence="8 9">
    <name type="scientific">Candidatus Phocaeicola faecigallinarum</name>
    <dbReference type="NCBI Taxonomy" id="2838732"/>
    <lineage>
        <taxon>Bacteria</taxon>
        <taxon>Pseudomonadati</taxon>
        <taxon>Bacteroidota</taxon>
        <taxon>Bacteroidia</taxon>
        <taxon>Bacteroidales</taxon>
        <taxon>Bacteroidaceae</taxon>
        <taxon>Phocaeicola</taxon>
    </lineage>
</organism>
<evidence type="ECO:0000256" key="6">
    <source>
        <dbReference type="ARBA" id="ARBA00023310"/>
    </source>
</evidence>
<sequence>MNIGVVSKRYAKALLDFAMARGNEEKVYSEVETLAGHFASVPELKRTVENPVVTRKVKLELLVEASGGKNVSEEMKRFLQLVIDGKREKFLHFMTWSFIDQYRDRKHILMGKLTTAVEAPGLVKHLEKIGSLKTDSKVVIKSKIDPSIIGGYIMEIDGYRLDASVANQLRNIRRQFIDKNRRIV</sequence>
<comment type="similarity">
    <text evidence="7">Belongs to the ATPase delta chain family.</text>
</comment>
<keyword evidence="4 7" id="KW-0406">Ion transport</keyword>
<keyword evidence="2 7" id="KW-0813">Transport</keyword>
<keyword evidence="7" id="KW-0139">CF(1)</keyword>
<evidence type="ECO:0000256" key="4">
    <source>
        <dbReference type="ARBA" id="ARBA00023065"/>
    </source>
</evidence>
<dbReference type="PRINTS" id="PR00125">
    <property type="entry name" value="ATPASEDELTA"/>
</dbReference>
<evidence type="ECO:0000256" key="3">
    <source>
        <dbReference type="ARBA" id="ARBA00022781"/>
    </source>
</evidence>
<dbReference type="GO" id="GO:0046933">
    <property type="term" value="F:proton-transporting ATP synthase activity, rotational mechanism"/>
    <property type="evidence" value="ECO:0007669"/>
    <property type="project" value="UniProtKB-UniRule"/>
</dbReference>
<evidence type="ECO:0000313" key="8">
    <source>
        <dbReference type="EMBL" id="MBU3838999.1"/>
    </source>
</evidence>
<dbReference type="GO" id="GO:0045259">
    <property type="term" value="C:proton-transporting ATP synthase complex"/>
    <property type="evidence" value="ECO:0007669"/>
    <property type="project" value="UniProtKB-KW"/>
</dbReference>
<comment type="function">
    <text evidence="7">F(1)F(0) ATP synthase produces ATP from ADP in the presence of a proton or sodium gradient. F-type ATPases consist of two structural domains, F(1) containing the extramembraneous catalytic core and F(0) containing the membrane proton channel, linked together by a central stalk and a peripheral stalk. During catalysis, ATP synthesis in the catalytic domain of F(1) is coupled via a rotary mechanism of the central stalk subunits to proton translocation.</text>
</comment>
<comment type="function">
    <text evidence="7">This protein is part of the stalk that links CF(0) to CF(1). It either transmits conformational changes from CF(0) to CF(1) or is implicated in proton conduction.</text>
</comment>
<dbReference type="NCBIfam" id="NF009964">
    <property type="entry name" value="PRK13429.1-3"/>
    <property type="match status" value="1"/>
</dbReference>
<dbReference type="NCBIfam" id="TIGR01145">
    <property type="entry name" value="ATP_synt_delta"/>
    <property type="match status" value="1"/>
</dbReference>
<comment type="subcellular location">
    <subcellularLocation>
        <location evidence="7">Cell membrane</location>
        <topology evidence="7">Peripheral membrane protein</topology>
    </subcellularLocation>
    <subcellularLocation>
        <location evidence="1">Membrane</location>
    </subcellularLocation>
</comment>
<dbReference type="Pfam" id="PF00213">
    <property type="entry name" value="OSCP"/>
    <property type="match status" value="1"/>
</dbReference>
<dbReference type="HAMAP" id="MF_01416">
    <property type="entry name" value="ATP_synth_delta_bact"/>
    <property type="match status" value="1"/>
</dbReference>
<accession>A0A948TDQ2</accession>
<reference evidence="8" key="2">
    <citation type="submission" date="2021-04" db="EMBL/GenBank/DDBJ databases">
        <authorList>
            <person name="Gilroy R."/>
        </authorList>
    </citation>
    <scope>NUCLEOTIDE SEQUENCE</scope>
    <source>
        <strain evidence="8">G4-2901</strain>
    </source>
</reference>
<dbReference type="EMBL" id="JAHLFW010000097">
    <property type="protein sequence ID" value="MBU3838999.1"/>
    <property type="molecule type" value="Genomic_DNA"/>
</dbReference>
<comment type="caution">
    <text evidence="8">The sequence shown here is derived from an EMBL/GenBank/DDBJ whole genome shotgun (WGS) entry which is preliminary data.</text>
</comment>
<dbReference type="AlphaFoldDB" id="A0A948TDQ2"/>
<keyword evidence="6 7" id="KW-0066">ATP synthesis</keyword>
<evidence type="ECO:0000256" key="7">
    <source>
        <dbReference type="HAMAP-Rule" id="MF_01416"/>
    </source>
</evidence>
<evidence type="ECO:0000256" key="5">
    <source>
        <dbReference type="ARBA" id="ARBA00023136"/>
    </source>
</evidence>
<dbReference type="InterPro" id="IPR026015">
    <property type="entry name" value="ATP_synth_OSCP/delta_N_sf"/>
</dbReference>
<dbReference type="PANTHER" id="PTHR11910">
    <property type="entry name" value="ATP SYNTHASE DELTA CHAIN"/>
    <property type="match status" value="1"/>
</dbReference>
<dbReference type="SUPFAM" id="SSF47928">
    <property type="entry name" value="N-terminal domain of the delta subunit of the F1F0-ATP synthase"/>
    <property type="match status" value="1"/>
</dbReference>
<dbReference type="GO" id="GO:0005886">
    <property type="term" value="C:plasma membrane"/>
    <property type="evidence" value="ECO:0007669"/>
    <property type="project" value="UniProtKB-SubCell"/>
</dbReference>
<dbReference type="InterPro" id="IPR000711">
    <property type="entry name" value="ATPase_OSCP/dsu"/>
</dbReference>
<keyword evidence="7" id="KW-1003">Cell membrane</keyword>
<evidence type="ECO:0000256" key="1">
    <source>
        <dbReference type="ARBA" id="ARBA00004370"/>
    </source>
</evidence>
<dbReference type="Gene3D" id="1.10.520.20">
    <property type="entry name" value="N-terminal domain of the delta subunit of the F1F0-ATP synthase"/>
    <property type="match status" value="1"/>
</dbReference>
<dbReference type="Proteomes" id="UP000783796">
    <property type="component" value="Unassembled WGS sequence"/>
</dbReference>
<keyword evidence="3 7" id="KW-0375">Hydrogen ion transport</keyword>
<reference evidence="8" key="1">
    <citation type="journal article" date="2021" name="PeerJ">
        <title>Extensive microbial diversity within the chicken gut microbiome revealed by metagenomics and culture.</title>
        <authorList>
            <person name="Gilroy R."/>
            <person name="Ravi A."/>
            <person name="Getino M."/>
            <person name="Pursley I."/>
            <person name="Horton D.L."/>
            <person name="Alikhan N.F."/>
            <person name="Baker D."/>
            <person name="Gharbi K."/>
            <person name="Hall N."/>
            <person name="Watson M."/>
            <person name="Adriaenssens E.M."/>
            <person name="Foster-Nyarko E."/>
            <person name="Jarju S."/>
            <person name="Secka A."/>
            <person name="Antonio M."/>
            <person name="Oren A."/>
            <person name="Chaudhuri R.R."/>
            <person name="La Ragione R."/>
            <person name="Hildebrand F."/>
            <person name="Pallen M.J."/>
        </authorList>
    </citation>
    <scope>NUCLEOTIDE SEQUENCE</scope>
    <source>
        <strain evidence="8">G4-2901</strain>
    </source>
</reference>